<accession>A0A6G0XY12</accession>
<evidence type="ECO:0000313" key="3">
    <source>
        <dbReference type="EMBL" id="KAF0745398.1"/>
    </source>
</evidence>
<keyword evidence="4" id="KW-1185">Reference proteome</keyword>
<evidence type="ECO:0000259" key="2">
    <source>
        <dbReference type="PROSITE" id="PS50848"/>
    </source>
</evidence>
<keyword evidence="1" id="KW-0812">Transmembrane</keyword>
<dbReference type="InterPro" id="IPR023393">
    <property type="entry name" value="START-like_dom_sf"/>
</dbReference>
<dbReference type="Pfam" id="PF01237">
    <property type="entry name" value="Oxysterol_BP"/>
    <property type="match status" value="2"/>
</dbReference>
<dbReference type="Gene3D" id="3.30.530.20">
    <property type="match status" value="1"/>
</dbReference>
<proteinExistence type="predicted"/>
<feature type="transmembrane region" description="Helical" evidence="1">
    <location>
        <begin position="83"/>
        <end position="104"/>
    </location>
</feature>
<dbReference type="SUPFAM" id="SSF144000">
    <property type="entry name" value="Oxysterol-binding protein-like"/>
    <property type="match status" value="1"/>
</dbReference>
<gene>
    <name evidence="3" type="ORF">Ae201684_000417</name>
</gene>
<dbReference type="InterPro" id="IPR002913">
    <property type="entry name" value="START_lipid-bd_dom"/>
</dbReference>
<dbReference type="GO" id="GO:0016020">
    <property type="term" value="C:membrane"/>
    <property type="evidence" value="ECO:0007669"/>
    <property type="project" value="TreeGrafter"/>
</dbReference>
<feature type="transmembrane region" description="Helical" evidence="1">
    <location>
        <begin position="59"/>
        <end position="77"/>
    </location>
</feature>
<reference evidence="3 4" key="1">
    <citation type="submission" date="2019-07" db="EMBL/GenBank/DDBJ databases">
        <title>Genomics analysis of Aphanomyces spp. identifies a new class of oomycete effector associated with host adaptation.</title>
        <authorList>
            <person name="Gaulin E."/>
        </authorList>
    </citation>
    <scope>NUCLEOTIDE SEQUENCE [LARGE SCALE GENOMIC DNA]</scope>
    <source>
        <strain evidence="3 4">ATCC 201684</strain>
    </source>
</reference>
<dbReference type="Pfam" id="PF01852">
    <property type="entry name" value="START"/>
    <property type="match status" value="1"/>
</dbReference>
<evidence type="ECO:0000256" key="1">
    <source>
        <dbReference type="SAM" id="Phobius"/>
    </source>
</evidence>
<dbReference type="Proteomes" id="UP000481153">
    <property type="component" value="Unassembled WGS sequence"/>
</dbReference>
<feature type="domain" description="START" evidence="2">
    <location>
        <begin position="1"/>
        <end position="193"/>
    </location>
</feature>
<dbReference type="AlphaFoldDB" id="A0A6G0XY12"/>
<dbReference type="Gene3D" id="2.40.160.120">
    <property type="match status" value="1"/>
</dbReference>
<dbReference type="SUPFAM" id="SSF55961">
    <property type="entry name" value="Bet v1-like"/>
    <property type="match status" value="1"/>
</dbReference>
<keyword evidence="1" id="KW-1133">Transmembrane helix</keyword>
<dbReference type="GO" id="GO:0032934">
    <property type="term" value="F:sterol binding"/>
    <property type="evidence" value="ECO:0007669"/>
    <property type="project" value="TreeGrafter"/>
</dbReference>
<dbReference type="CDD" id="cd00177">
    <property type="entry name" value="START"/>
    <property type="match status" value="1"/>
</dbReference>
<name>A0A6G0XY12_9STRA</name>
<dbReference type="PANTHER" id="PTHR10972">
    <property type="entry name" value="OXYSTEROL-BINDING PROTEIN-RELATED"/>
    <property type="match status" value="1"/>
</dbReference>
<dbReference type="InterPro" id="IPR000648">
    <property type="entry name" value="Oxysterol-bd"/>
</dbReference>
<organism evidence="3 4">
    <name type="scientific">Aphanomyces euteiches</name>
    <dbReference type="NCBI Taxonomy" id="100861"/>
    <lineage>
        <taxon>Eukaryota</taxon>
        <taxon>Sar</taxon>
        <taxon>Stramenopiles</taxon>
        <taxon>Oomycota</taxon>
        <taxon>Saprolegniomycetes</taxon>
        <taxon>Saprolegniales</taxon>
        <taxon>Verrucalvaceae</taxon>
        <taxon>Aphanomyces</taxon>
    </lineage>
</organism>
<dbReference type="PROSITE" id="PS50848">
    <property type="entry name" value="START"/>
    <property type="match status" value="1"/>
</dbReference>
<comment type="caution">
    <text evidence="3">The sequence shown here is derived from an EMBL/GenBank/DDBJ whole genome shotgun (WGS) entry which is preliminary data.</text>
</comment>
<dbReference type="EMBL" id="VJMJ01000002">
    <property type="protein sequence ID" value="KAF0745398.1"/>
    <property type="molecule type" value="Genomic_DNA"/>
</dbReference>
<evidence type="ECO:0000313" key="4">
    <source>
        <dbReference type="Proteomes" id="UP000481153"/>
    </source>
</evidence>
<protein>
    <recommendedName>
        <fullName evidence="2">START domain-containing protein</fullName>
    </recommendedName>
</protein>
<dbReference type="PANTHER" id="PTHR10972:SF148">
    <property type="entry name" value="OXYSTEROL-BINDING PROTEIN 9"/>
    <property type="match status" value="1"/>
</dbReference>
<keyword evidence="1" id="KW-0472">Membrane</keyword>
<dbReference type="InterPro" id="IPR037239">
    <property type="entry name" value="OSBP_sf"/>
</dbReference>
<dbReference type="VEuPathDB" id="FungiDB:AeMF1_001276"/>
<sequence length="620" mass="68353">MVVDLVPATALRILLDHQRRQEWDMHFPHSAHVASYGGATDLVYLSGGLSSALFDQPTFLVVVPIALLGAVVCGLWAPGLAEAAYGAVLGAILGGLAVLLMSPLDWQWVVRPRDLLLLRHVYEATAPGRMAGSSVAMAIAEWSVANELKPEIPGVVRAAVGVSGWLVQPLGTESTLITHVEELNLQGWIPSYVNTRVAKQRMLCLAAISEYVKHAAVRGPQLGFDDEPEVYEDDITPSNEDDIDEDEPVVDESHVATSILPADAASRTASFHPRDYLRTVVRNPTGGVTLTDKEVAKRQNGVLMEIIKNMGTKLLDGKSAVSLSLPVRIFEPRSMLDRLVDFYMYAPNYLPAANDTSDPVERLKLTMAFAVAGWHHWVGCAKPFNPIVGETLETQFCDGATVHCEQASSNPTPISFAQVEHSKYRIASYTVVNGGMQTNSLVMVFNGNVRVQFTADGGVVEFTLPSVRMSGLLWGERIIELAGTILFQDKANDISCELRLNPDEHKGMFASNKAPTDYFRGSLVAKGDVLCDVSGSWLEEIRFGDKVYWNLDKDSCAPLVRLPDDKVLPSDSRNRPDLRALALNNLEEAQERKYELEKRQRVDRALRKEGRRPNHWTFAQ</sequence>
<dbReference type="GO" id="GO:0005829">
    <property type="term" value="C:cytosol"/>
    <property type="evidence" value="ECO:0007669"/>
    <property type="project" value="TreeGrafter"/>
</dbReference>